<evidence type="ECO:0000313" key="9">
    <source>
        <dbReference type="Proteomes" id="UP000019375"/>
    </source>
</evidence>
<dbReference type="InterPro" id="IPR000801">
    <property type="entry name" value="Esterase-like"/>
</dbReference>
<feature type="active site" description="Charge relay system" evidence="6">
    <location>
        <position position="158"/>
    </location>
</feature>
<keyword evidence="9" id="KW-1185">Reference proteome</keyword>
<accession>A0A8J2T137</accession>
<evidence type="ECO:0000256" key="5">
    <source>
        <dbReference type="ARBA" id="ARBA00022801"/>
    </source>
</evidence>
<dbReference type="PANTHER" id="PTHR10061">
    <property type="entry name" value="S-FORMYLGLUTATHIONE HYDROLASE"/>
    <property type="match status" value="1"/>
</dbReference>
<evidence type="ECO:0000256" key="7">
    <source>
        <dbReference type="RuleBase" id="RU363068"/>
    </source>
</evidence>
<evidence type="ECO:0000256" key="2">
    <source>
        <dbReference type="ARBA" id="ARBA00012479"/>
    </source>
</evidence>
<comment type="similarity">
    <text evidence="1 7">Belongs to the esterase D family.</text>
</comment>
<comment type="function">
    <text evidence="7">Serine hydrolase involved in the detoxification of formaldehyde.</text>
</comment>
<dbReference type="Gene3D" id="3.40.50.1820">
    <property type="entry name" value="alpha/beta hydrolase"/>
    <property type="match status" value="1"/>
</dbReference>
<comment type="subcellular location">
    <subcellularLocation>
        <location evidence="7">Cytoplasm</location>
    </subcellularLocation>
</comment>
<dbReference type="FunFam" id="3.40.50.1820:FF:000002">
    <property type="entry name" value="S-formylglutathione hydrolase"/>
    <property type="match status" value="1"/>
</dbReference>
<gene>
    <name evidence="8" type="ORF">BN860_00276g</name>
</gene>
<dbReference type="Proteomes" id="UP000019375">
    <property type="component" value="Unassembled WGS sequence"/>
</dbReference>
<keyword evidence="7" id="KW-0963">Cytoplasm</keyword>
<sequence>MSMEVREEIAVCGGKLLNLSHYASVVNCNMNVNVYLPQQYYTGSDGPIPVIYFLSGLTCSPHNASEKAFWQIQADKYGFSVVYPDTSPRGENVPDDSAYDFGVAAGFYLNATEEPYKKYYQMYDYVHRDLPAQLMDYFNNLKGTKVDFMVNISITGHSMGGFGALSGYLQNYGTKKYKACSAFAPIVNPTNVPWGQKAFGNYLGNDKSKWQLYDPCDLIKRVRNDGDDIILIHQGTNDTFLKENLKSQLLLEASKGTSWENKIDLRLVNGFDHSYYFVSSFVPEHAKFHAKHLGLI</sequence>
<protein>
    <recommendedName>
        <fullName evidence="3 7">S-formylglutathione hydrolase</fullName>
        <ecNumber evidence="2 7">3.1.2.12</ecNumber>
    </recommendedName>
</protein>
<dbReference type="GO" id="GO:0005829">
    <property type="term" value="C:cytosol"/>
    <property type="evidence" value="ECO:0007669"/>
    <property type="project" value="TreeGrafter"/>
</dbReference>
<dbReference type="GO" id="GO:0052689">
    <property type="term" value="F:carboxylic ester hydrolase activity"/>
    <property type="evidence" value="ECO:0007669"/>
    <property type="project" value="UniProtKB-KW"/>
</dbReference>
<dbReference type="GO" id="GO:0018738">
    <property type="term" value="F:S-formylglutathione hydrolase activity"/>
    <property type="evidence" value="ECO:0007669"/>
    <property type="project" value="UniProtKB-EC"/>
</dbReference>
<organism evidence="8 9">
    <name type="scientific">Zygosaccharomyces bailii (strain CLIB 213 / ATCC 58445 / CBS 680 / BCRC 21525 / NBRC 1098 / NCYC 1416 / NRRL Y-2227)</name>
    <dbReference type="NCBI Taxonomy" id="1333698"/>
    <lineage>
        <taxon>Eukaryota</taxon>
        <taxon>Fungi</taxon>
        <taxon>Dikarya</taxon>
        <taxon>Ascomycota</taxon>
        <taxon>Saccharomycotina</taxon>
        <taxon>Saccharomycetes</taxon>
        <taxon>Saccharomycetales</taxon>
        <taxon>Saccharomycetaceae</taxon>
        <taxon>Zygosaccharomyces</taxon>
    </lineage>
</organism>
<evidence type="ECO:0000256" key="3">
    <source>
        <dbReference type="ARBA" id="ARBA00016774"/>
    </source>
</evidence>
<feature type="active site" description="Charge relay system" evidence="6">
    <location>
        <position position="238"/>
    </location>
</feature>
<comment type="catalytic activity">
    <reaction evidence="7">
        <text>S-formylglutathione + H2O = formate + glutathione + H(+)</text>
        <dbReference type="Rhea" id="RHEA:14961"/>
        <dbReference type="ChEBI" id="CHEBI:15377"/>
        <dbReference type="ChEBI" id="CHEBI:15378"/>
        <dbReference type="ChEBI" id="CHEBI:15740"/>
        <dbReference type="ChEBI" id="CHEBI:57688"/>
        <dbReference type="ChEBI" id="CHEBI:57925"/>
        <dbReference type="EC" id="3.1.2.12"/>
    </reaction>
</comment>
<dbReference type="Pfam" id="PF00756">
    <property type="entry name" value="Esterase"/>
    <property type="match status" value="1"/>
</dbReference>
<dbReference type="SUPFAM" id="SSF53474">
    <property type="entry name" value="alpha/beta-Hydrolases"/>
    <property type="match status" value="1"/>
</dbReference>
<proteinExistence type="inferred from homology"/>
<keyword evidence="5 7" id="KW-0378">Hydrolase</keyword>
<dbReference type="EMBL" id="HG316454">
    <property type="protein sequence ID" value="CDF87168.1"/>
    <property type="molecule type" value="Genomic_DNA"/>
</dbReference>
<dbReference type="InterPro" id="IPR029058">
    <property type="entry name" value="AB_hydrolase_fold"/>
</dbReference>
<dbReference type="OrthoDB" id="420518at2759"/>
<dbReference type="InterPro" id="IPR014186">
    <property type="entry name" value="S-formylglutathione_hydrol"/>
</dbReference>
<keyword evidence="4 7" id="KW-0719">Serine esterase</keyword>
<dbReference type="AlphaFoldDB" id="A0A8J2T137"/>
<feature type="active site" description="Charge relay system" evidence="6">
    <location>
        <position position="273"/>
    </location>
</feature>
<dbReference type="GO" id="GO:0046294">
    <property type="term" value="P:formaldehyde catabolic process"/>
    <property type="evidence" value="ECO:0007669"/>
    <property type="project" value="InterPro"/>
</dbReference>
<evidence type="ECO:0000256" key="4">
    <source>
        <dbReference type="ARBA" id="ARBA00022487"/>
    </source>
</evidence>
<evidence type="ECO:0000256" key="6">
    <source>
        <dbReference type="PIRSR" id="PIRSR614186-1"/>
    </source>
</evidence>
<dbReference type="NCBIfam" id="TIGR02821">
    <property type="entry name" value="fghA_ester_D"/>
    <property type="match status" value="1"/>
</dbReference>
<dbReference type="PANTHER" id="PTHR10061:SF0">
    <property type="entry name" value="S-FORMYLGLUTATHIONE HYDROLASE"/>
    <property type="match status" value="1"/>
</dbReference>
<name>A0A8J2T137_ZYGB2</name>
<dbReference type="EC" id="3.1.2.12" evidence="2 7"/>
<reference evidence="9" key="1">
    <citation type="journal article" date="2013" name="Genome Announc.">
        <title>Genome sequence of the food spoilage yeast Zygosaccharomyces bailii CLIB 213(T).</title>
        <authorList>
            <person name="Galeote V."/>
            <person name="Bigey F."/>
            <person name="Devillers H."/>
            <person name="Neuveglise C."/>
            <person name="Dequin S."/>
        </authorList>
    </citation>
    <scope>NUCLEOTIDE SEQUENCE [LARGE SCALE GENOMIC DNA]</scope>
    <source>
        <strain evidence="9">CLIB 213 / ATCC 58445 / CBS 680 / CCRC 21525 / NBRC 1098 / NCYC 1416 / NRRL Y-2227</strain>
    </source>
</reference>
<evidence type="ECO:0000256" key="1">
    <source>
        <dbReference type="ARBA" id="ARBA00005622"/>
    </source>
</evidence>
<evidence type="ECO:0000313" key="8">
    <source>
        <dbReference type="EMBL" id="CDF87168.1"/>
    </source>
</evidence>